<dbReference type="AlphaFoldDB" id="A0A1V4IEZ1"/>
<dbReference type="GO" id="GO:0004519">
    <property type="term" value="F:endonuclease activity"/>
    <property type="evidence" value="ECO:0007669"/>
    <property type="project" value="UniProtKB-KW"/>
</dbReference>
<keyword evidence="1" id="KW-0378">Hydrolase</keyword>
<keyword evidence="1" id="KW-0255">Endonuclease</keyword>
<dbReference type="STRING" id="1450648.CLORY_35520"/>
<dbReference type="Proteomes" id="UP000190080">
    <property type="component" value="Unassembled WGS sequence"/>
</dbReference>
<evidence type="ECO:0000313" key="2">
    <source>
        <dbReference type="Proteomes" id="UP000190080"/>
    </source>
</evidence>
<evidence type="ECO:0000313" key="1">
    <source>
        <dbReference type="EMBL" id="OPJ58572.1"/>
    </source>
</evidence>
<accession>A0A1V4IEZ1</accession>
<sequence>MNIKTIELLEYDRIKENLKSYAISDLAKEMIDKLEPYVDMKFIGKCMNETTEARTIANISSSIPIHGLNGIKNVKEKLQKCMVLSPEDLDVIAGLLGDTERLKRFMESKESAAPVISQYARSFYVLDDLREEIIRCIAYGRVDDKASSKLSKIRKK</sequence>
<reference evidence="1 2" key="1">
    <citation type="submission" date="2017-03" db="EMBL/GenBank/DDBJ databases">
        <title>Genome sequence of Clostridium oryzae DSM 28571.</title>
        <authorList>
            <person name="Poehlein A."/>
            <person name="Daniel R."/>
        </authorList>
    </citation>
    <scope>NUCLEOTIDE SEQUENCE [LARGE SCALE GENOMIC DNA]</scope>
    <source>
        <strain evidence="1 2">DSM 28571</strain>
    </source>
</reference>
<dbReference type="GO" id="GO:0016787">
    <property type="term" value="F:hydrolase activity"/>
    <property type="evidence" value="ECO:0007669"/>
    <property type="project" value="UniProtKB-KW"/>
</dbReference>
<keyword evidence="1" id="KW-0540">Nuclease</keyword>
<dbReference type="RefSeq" id="WP_079426965.1">
    <property type="nucleotide sequence ID" value="NZ_MZGV01000054.1"/>
</dbReference>
<comment type="caution">
    <text evidence="1">The sequence shown here is derived from an EMBL/GenBank/DDBJ whole genome shotgun (WGS) entry which is preliminary data.</text>
</comment>
<dbReference type="EC" id="3.1.-.-" evidence="1"/>
<gene>
    <name evidence="1" type="primary">mutS2_2</name>
    <name evidence="1" type="ORF">CLORY_35520</name>
</gene>
<proteinExistence type="predicted"/>
<dbReference type="EMBL" id="MZGV01000054">
    <property type="protein sequence ID" value="OPJ58572.1"/>
    <property type="molecule type" value="Genomic_DNA"/>
</dbReference>
<protein>
    <submittedName>
        <fullName evidence="1">Endonuclease MutS2</fullName>
        <ecNumber evidence="1">3.1.-.-</ecNumber>
    </submittedName>
</protein>
<organism evidence="1 2">
    <name type="scientific">Clostridium oryzae</name>
    <dbReference type="NCBI Taxonomy" id="1450648"/>
    <lineage>
        <taxon>Bacteria</taxon>
        <taxon>Bacillati</taxon>
        <taxon>Bacillota</taxon>
        <taxon>Clostridia</taxon>
        <taxon>Eubacteriales</taxon>
        <taxon>Clostridiaceae</taxon>
        <taxon>Clostridium</taxon>
    </lineage>
</organism>
<keyword evidence="2" id="KW-1185">Reference proteome</keyword>
<name>A0A1V4IEZ1_9CLOT</name>